<keyword evidence="2" id="KW-0804">Transcription</keyword>
<evidence type="ECO:0000259" key="5">
    <source>
        <dbReference type="PROSITE" id="PS50114"/>
    </source>
</evidence>
<comment type="caution">
    <text evidence="6">The sequence shown here is derived from an EMBL/GenBank/DDBJ whole genome shotgun (WGS) entry which is preliminary data.</text>
</comment>
<sequence length="114" mass="13624">MESYKNKLLSSYWTEINLIGYKIKLLEKQKVEYPQELKSKIIDIGNKISGIVEVNKRKCFNCKVIQTKQWYNLLKGHYLCKKCGEYKNIDGKFRSKELWSNTKKIIFIHILVEF</sequence>
<dbReference type="Proteomes" id="UP000580250">
    <property type="component" value="Unassembled WGS sequence"/>
</dbReference>
<evidence type="ECO:0000256" key="4">
    <source>
        <dbReference type="PROSITE-ProRule" id="PRU00094"/>
    </source>
</evidence>
<keyword evidence="4" id="KW-0863">Zinc-finger</keyword>
<dbReference type="AlphaFoldDB" id="A0A6V7UPU2"/>
<evidence type="ECO:0000313" key="7">
    <source>
        <dbReference type="Proteomes" id="UP000580250"/>
    </source>
</evidence>
<name>A0A6V7UPU2_MELEN</name>
<evidence type="ECO:0000256" key="2">
    <source>
        <dbReference type="ARBA" id="ARBA00023163"/>
    </source>
</evidence>
<dbReference type="SUPFAM" id="SSF57716">
    <property type="entry name" value="Glucocorticoid receptor-like (DNA-binding domain)"/>
    <property type="match status" value="1"/>
</dbReference>
<dbReference type="EMBL" id="CAJEWN010000096">
    <property type="protein sequence ID" value="CAD2163128.1"/>
    <property type="molecule type" value="Genomic_DNA"/>
</dbReference>
<keyword evidence="4" id="KW-0479">Metal-binding</keyword>
<gene>
    <name evidence="6" type="ORF">MENT_LOCUS15816</name>
</gene>
<feature type="domain" description="GATA-type" evidence="5">
    <location>
        <begin position="53"/>
        <end position="94"/>
    </location>
</feature>
<evidence type="ECO:0000256" key="1">
    <source>
        <dbReference type="ARBA" id="ARBA00023015"/>
    </source>
</evidence>
<keyword evidence="4" id="KW-0862">Zinc</keyword>
<keyword evidence="1" id="KW-0805">Transcription regulation</keyword>
<dbReference type="GO" id="GO:0008270">
    <property type="term" value="F:zinc ion binding"/>
    <property type="evidence" value="ECO:0007669"/>
    <property type="project" value="UniProtKB-KW"/>
</dbReference>
<dbReference type="OrthoDB" id="515401at2759"/>
<dbReference type="Pfam" id="PF00320">
    <property type="entry name" value="GATA"/>
    <property type="match status" value="1"/>
</dbReference>
<dbReference type="InterPro" id="IPR000679">
    <property type="entry name" value="Znf_GATA"/>
</dbReference>
<dbReference type="PROSITE" id="PS50114">
    <property type="entry name" value="GATA_ZN_FINGER_2"/>
    <property type="match status" value="1"/>
</dbReference>
<reference evidence="6 7" key="1">
    <citation type="submission" date="2020-08" db="EMBL/GenBank/DDBJ databases">
        <authorList>
            <person name="Koutsovoulos G."/>
            <person name="Danchin GJ E."/>
        </authorList>
    </citation>
    <scope>NUCLEOTIDE SEQUENCE [LARGE SCALE GENOMIC DNA]</scope>
</reference>
<protein>
    <recommendedName>
        <fullName evidence="5">GATA-type domain-containing protein</fullName>
    </recommendedName>
</protein>
<organism evidence="6 7">
    <name type="scientific">Meloidogyne enterolobii</name>
    <name type="common">Root-knot nematode worm</name>
    <name type="synonym">Meloidogyne mayaguensis</name>
    <dbReference type="NCBI Taxonomy" id="390850"/>
    <lineage>
        <taxon>Eukaryota</taxon>
        <taxon>Metazoa</taxon>
        <taxon>Ecdysozoa</taxon>
        <taxon>Nematoda</taxon>
        <taxon>Chromadorea</taxon>
        <taxon>Rhabditida</taxon>
        <taxon>Tylenchina</taxon>
        <taxon>Tylenchomorpha</taxon>
        <taxon>Tylenchoidea</taxon>
        <taxon>Meloidogynidae</taxon>
        <taxon>Meloidogyninae</taxon>
        <taxon>Meloidogyne</taxon>
    </lineage>
</organism>
<dbReference type="SMART" id="SM00401">
    <property type="entry name" value="ZnF_GATA"/>
    <property type="match status" value="1"/>
</dbReference>
<accession>A0A6V7UPU2</accession>
<dbReference type="GO" id="GO:0043565">
    <property type="term" value="F:sequence-specific DNA binding"/>
    <property type="evidence" value="ECO:0007669"/>
    <property type="project" value="InterPro"/>
</dbReference>
<evidence type="ECO:0000313" key="6">
    <source>
        <dbReference type="EMBL" id="CAD2163128.1"/>
    </source>
</evidence>
<proteinExistence type="predicted"/>
<evidence type="ECO:0000256" key="3">
    <source>
        <dbReference type="ARBA" id="ARBA00023242"/>
    </source>
</evidence>
<dbReference type="GO" id="GO:0006355">
    <property type="term" value="P:regulation of DNA-templated transcription"/>
    <property type="evidence" value="ECO:0007669"/>
    <property type="project" value="InterPro"/>
</dbReference>
<dbReference type="Gene3D" id="3.30.50.10">
    <property type="entry name" value="Erythroid Transcription Factor GATA-1, subunit A"/>
    <property type="match status" value="1"/>
</dbReference>
<dbReference type="InterPro" id="IPR013088">
    <property type="entry name" value="Znf_NHR/GATA"/>
</dbReference>
<keyword evidence="3" id="KW-0539">Nucleus</keyword>